<evidence type="ECO:0000313" key="3">
    <source>
        <dbReference type="Proteomes" id="UP000253868"/>
    </source>
</evidence>
<dbReference type="KEGG" id="spad:DVK44_29650"/>
<feature type="region of interest" description="Disordered" evidence="1">
    <location>
        <begin position="80"/>
        <end position="111"/>
    </location>
</feature>
<dbReference type="Gene3D" id="1.10.1660.10">
    <property type="match status" value="1"/>
</dbReference>
<accession>A0A345HWU4</accession>
<dbReference type="AlphaFoldDB" id="A0A345HWU4"/>
<dbReference type="OrthoDB" id="26212at2"/>
<protein>
    <submittedName>
        <fullName evidence="2">Uncharacterized protein</fullName>
    </submittedName>
</protein>
<proteinExistence type="predicted"/>
<name>A0A345HWU4_9ACTN</name>
<organism evidence="2 3">
    <name type="scientific">Streptomyces paludis</name>
    <dbReference type="NCBI Taxonomy" id="2282738"/>
    <lineage>
        <taxon>Bacteria</taxon>
        <taxon>Bacillati</taxon>
        <taxon>Actinomycetota</taxon>
        <taxon>Actinomycetes</taxon>
        <taxon>Kitasatosporales</taxon>
        <taxon>Streptomycetaceae</taxon>
        <taxon>Streptomyces</taxon>
    </lineage>
</organism>
<dbReference type="Pfam" id="PF13384">
    <property type="entry name" value="HTH_23"/>
    <property type="match status" value="1"/>
</dbReference>
<evidence type="ECO:0000256" key="1">
    <source>
        <dbReference type="SAM" id="MobiDB-lite"/>
    </source>
</evidence>
<keyword evidence="3" id="KW-1185">Reference proteome</keyword>
<feature type="compositionally biased region" description="Basic and acidic residues" evidence="1">
    <location>
        <begin position="80"/>
        <end position="105"/>
    </location>
</feature>
<gene>
    <name evidence="2" type="ORF">DVK44_29650</name>
</gene>
<reference evidence="3" key="1">
    <citation type="submission" date="2018-07" db="EMBL/GenBank/DDBJ databases">
        <authorList>
            <person name="Zhao J."/>
        </authorList>
    </citation>
    <scope>NUCLEOTIDE SEQUENCE [LARGE SCALE GENOMIC DNA]</scope>
    <source>
        <strain evidence="3">GSSD-12</strain>
    </source>
</reference>
<evidence type="ECO:0000313" key="2">
    <source>
        <dbReference type="EMBL" id="AXG81168.1"/>
    </source>
</evidence>
<dbReference type="Proteomes" id="UP000253868">
    <property type="component" value="Chromosome"/>
</dbReference>
<sequence length="111" mass="12262">MLPSPPTKGTPVPPKRKIELPDHVRTALLENVALTHHAATSADELDKIQIYLALEQGATTREVADRLGVSQPTIVTWSRAGKEALARREKERADRSRDDLDRSEELLSNGS</sequence>
<dbReference type="EMBL" id="CP031194">
    <property type="protein sequence ID" value="AXG81168.1"/>
    <property type="molecule type" value="Genomic_DNA"/>
</dbReference>